<proteinExistence type="inferred from homology"/>
<dbReference type="PANTHER" id="PTHR10816:SF15">
    <property type="entry name" value="MYELIN TRANSCRIPTION FACTOR 1-LIKE PROTEIN"/>
    <property type="match status" value="1"/>
</dbReference>
<keyword evidence="4" id="KW-0677">Repeat</keyword>
<gene>
    <name evidence="12" type="ORF">DGYR_LOCUS1130</name>
</gene>
<evidence type="ECO:0000256" key="8">
    <source>
        <dbReference type="ARBA" id="ARBA00023163"/>
    </source>
</evidence>
<organism evidence="12 13">
    <name type="scientific">Dimorphilus gyrociliatus</name>
    <dbReference type="NCBI Taxonomy" id="2664684"/>
    <lineage>
        <taxon>Eukaryota</taxon>
        <taxon>Metazoa</taxon>
        <taxon>Spiralia</taxon>
        <taxon>Lophotrochozoa</taxon>
        <taxon>Annelida</taxon>
        <taxon>Polychaeta</taxon>
        <taxon>Polychaeta incertae sedis</taxon>
        <taxon>Dinophilidae</taxon>
        <taxon>Dimorphilus</taxon>
    </lineage>
</organism>
<accession>A0A7I8V6G5</accession>
<dbReference type="AlphaFoldDB" id="A0A7I8V6G5"/>
<dbReference type="GO" id="GO:0000978">
    <property type="term" value="F:RNA polymerase II cis-regulatory region sequence-specific DNA binding"/>
    <property type="evidence" value="ECO:0007669"/>
    <property type="project" value="TreeGrafter"/>
</dbReference>
<feature type="region of interest" description="Disordered" evidence="11">
    <location>
        <begin position="1"/>
        <end position="34"/>
    </location>
</feature>
<keyword evidence="6" id="KW-0862">Zinc</keyword>
<dbReference type="InterPro" id="IPR002515">
    <property type="entry name" value="Znf_C2H2C"/>
</dbReference>
<name>A0A7I8V6G5_9ANNE</name>
<evidence type="ECO:0000256" key="5">
    <source>
        <dbReference type="ARBA" id="ARBA00022771"/>
    </source>
</evidence>
<evidence type="ECO:0000256" key="11">
    <source>
        <dbReference type="SAM" id="MobiDB-lite"/>
    </source>
</evidence>
<keyword evidence="10" id="KW-0175">Coiled coil</keyword>
<dbReference type="GO" id="GO:0000981">
    <property type="term" value="F:DNA-binding transcription factor activity, RNA polymerase II-specific"/>
    <property type="evidence" value="ECO:0007669"/>
    <property type="project" value="TreeGrafter"/>
</dbReference>
<keyword evidence="13" id="KW-1185">Reference proteome</keyword>
<sequence>MSEVNIAEDRKRKSDSPPASCNENKIRKQEEDITVPETAVITKTKENKCPTPGCDGTGHVTGLYSHHRSLSGCPCKDKVSPEILAAHQEIVRCPTPGCTGRGHVNSNRNSHRSLSGCPIAAMGKHASKKLTTVYVSSPCMNCCKIPKRFHCRIRFSTKFAASSLTNVSSTTLPSSASSSSSSPPSSTSLTCDRVLRPMIVAKQLDLTSVQVATPRSNLARELDKYSRPNQHQTLLQPAHHQIKKMVNGGEQAVDLTKKVKMEPIVEVVDMNNEKKEEILIKKDEEENVVKCPTPGCDGSGHITGNYTSHRSLSGCPRANKPRKNQLNNGETQEPLKCPVPGCDGTGHASGKYLSHRSASGCPIANRSSALANREMNGMFKYSMPTEELKNVPLKVLAEVEEHHQVQSLQKEVSKLRETNADMEEEMQRVSYEIEEFEKIIEQNEKEKVTLERRIEAATNQLNSIKDSLVSNVSDGNALQKEDEPFEAYLDRLKILCIDAQNKALRTCLRTALESAQTGVQFDNSQEV</sequence>
<comment type="subcellular location">
    <subcellularLocation>
        <location evidence="1">Nucleus</location>
    </subcellularLocation>
</comment>
<dbReference type="GO" id="GO:0007399">
    <property type="term" value="P:nervous system development"/>
    <property type="evidence" value="ECO:0007669"/>
    <property type="project" value="UniProtKB-KW"/>
</dbReference>
<dbReference type="FunFam" id="4.10.320.30:FF:000001">
    <property type="entry name" value="Myelin transcription factor 1-like, a"/>
    <property type="match status" value="4"/>
</dbReference>
<dbReference type="PANTHER" id="PTHR10816">
    <property type="entry name" value="MYELIN TRANSCRIPTION FACTOR 1-RELATED"/>
    <property type="match status" value="1"/>
</dbReference>
<keyword evidence="3" id="KW-0479">Metal-binding</keyword>
<evidence type="ECO:0000313" key="12">
    <source>
        <dbReference type="EMBL" id="CAD5111905.1"/>
    </source>
</evidence>
<dbReference type="GO" id="GO:0008270">
    <property type="term" value="F:zinc ion binding"/>
    <property type="evidence" value="ECO:0007669"/>
    <property type="project" value="UniProtKB-KW"/>
</dbReference>
<protein>
    <submittedName>
        <fullName evidence="12">DgyrCDS1167</fullName>
    </submittedName>
</protein>
<evidence type="ECO:0000256" key="4">
    <source>
        <dbReference type="ARBA" id="ARBA00022737"/>
    </source>
</evidence>
<feature type="coiled-coil region" evidence="10">
    <location>
        <begin position="405"/>
        <end position="467"/>
    </location>
</feature>
<dbReference type="PROSITE" id="PS51802">
    <property type="entry name" value="ZF_CCHHC"/>
    <property type="match status" value="4"/>
</dbReference>
<feature type="region of interest" description="Disordered" evidence="11">
    <location>
        <begin position="168"/>
        <end position="190"/>
    </location>
</feature>
<evidence type="ECO:0000256" key="6">
    <source>
        <dbReference type="ARBA" id="ARBA00022833"/>
    </source>
</evidence>
<evidence type="ECO:0000256" key="10">
    <source>
        <dbReference type="SAM" id="Coils"/>
    </source>
</evidence>
<dbReference type="Proteomes" id="UP000549394">
    <property type="component" value="Unassembled WGS sequence"/>
</dbReference>
<dbReference type="Gene3D" id="4.10.320.30">
    <property type="match status" value="4"/>
</dbReference>
<comment type="caution">
    <text evidence="12">The sequence shown here is derived from an EMBL/GenBank/DDBJ whole genome shotgun (WGS) entry which is preliminary data.</text>
</comment>
<keyword evidence="8" id="KW-0804">Transcription</keyword>
<keyword evidence="9" id="KW-0539">Nucleus</keyword>
<dbReference type="InterPro" id="IPR036060">
    <property type="entry name" value="Znf_C2H2C_sf"/>
</dbReference>
<dbReference type="GO" id="GO:0005634">
    <property type="term" value="C:nucleus"/>
    <property type="evidence" value="ECO:0007669"/>
    <property type="project" value="UniProtKB-SubCell"/>
</dbReference>
<evidence type="ECO:0000313" key="13">
    <source>
        <dbReference type="Proteomes" id="UP000549394"/>
    </source>
</evidence>
<evidence type="ECO:0000256" key="3">
    <source>
        <dbReference type="ARBA" id="ARBA00022723"/>
    </source>
</evidence>
<keyword evidence="7" id="KW-0805">Transcription regulation</keyword>
<dbReference type="EMBL" id="CAJFCJ010000002">
    <property type="protein sequence ID" value="CAD5111905.1"/>
    <property type="molecule type" value="Genomic_DNA"/>
</dbReference>
<dbReference type="OrthoDB" id="10069059at2759"/>
<evidence type="ECO:0000256" key="9">
    <source>
        <dbReference type="ARBA" id="ARBA00023242"/>
    </source>
</evidence>
<keyword evidence="5" id="KW-0863">Zinc-finger</keyword>
<dbReference type="Pfam" id="PF01530">
    <property type="entry name" value="zf-C2HC"/>
    <property type="match status" value="4"/>
</dbReference>
<reference evidence="12 13" key="1">
    <citation type="submission" date="2020-08" db="EMBL/GenBank/DDBJ databases">
        <authorList>
            <person name="Hejnol A."/>
        </authorList>
    </citation>
    <scope>NUCLEOTIDE SEQUENCE [LARGE SCALE GENOMIC DNA]</scope>
</reference>
<comment type="similarity">
    <text evidence="2">Belongs to the MYT1 family.</text>
</comment>
<evidence type="ECO:0000256" key="1">
    <source>
        <dbReference type="ARBA" id="ARBA00004123"/>
    </source>
</evidence>
<evidence type="ECO:0000256" key="7">
    <source>
        <dbReference type="ARBA" id="ARBA00023015"/>
    </source>
</evidence>
<dbReference type="SUPFAM" id="SSF103637">
    <property type="entry name" value="CCHHC domain"/>
    <property type="match status" value="4"/>
</dbReference>
<evidence type="ECO:0000256" key="2">
    <source>
        <dbReference type="ARBA" id="ARBA00010194"/>
    </source>
</evidence>